<dbReference type="SUPFAM" id="SSF56935">
    <property type="entry name" value="Porins"/>
    <property type="match status" value="1"/>
</dbReference>
<keyword evidence="8" id="KW-0732">Signal</keyword>
<evidence type="ECO:0000256" key="6">
    <source>
        <dbReference type="ARBA" id="ARBA00023237"/>
    </source>
</evidence>
<sequence>MRIYLRFLTAFLLICSVGILHAETLRDLHVTGIATADGEPMPGVSVLLKGTTTGTITDIDGKYSIQVPSNGTLVFSFVGMKTVEIAVNNKQVINVALESDSKELDEVMVVAYATAKKYSFTGAAATVKGEDIAKLQTSSISKALEGTVAGLQASATSGQPGTDADIRIRGIGSINASSSPLYVVDGVPYDGSINAINPEDIASMTVLKDAASAALYGSRGANGVIIITTKQGKTDSKTSVNLKATFGGSNRAIRDYDRVGTNDYFELYWEAMRNQYAKDKKNYPTPEAAAAAASANLVKRLMNSGPNPYGTNYPQPVGTDGKLLAGATPLWDFDWQDAMEQQALRTEIGLNASGGSKTNQYYFSAGYLNDKGIALESGYERFNLRTNVTSEMTKWLKGGANISFAHSKQNYPTSSDTKTSNVINAGRTMPNFYPIYKVKADGSFDTEDGELVPDFGSYRANNANWNLPATLPLDKSERMRDEVSARTFLEVTFIEGLKFKTSFNFDLINFNSLDYTNPKIGPAVNTGGGSSRENDRTLSWTWNNIISYDKKIGDHHFNILAGQEAYSYRYDELTASRSKMAIPDYPELVVGSQVTGGSGYRIDYSLVGYLMNAQYDYKDRYYLSGSYRRDGSSRFAPETRWGNFWSVGGSWRINREAFMQGTENWLSALTLKASYGAQGNDNLGSYYASSGLYTIISNNNESGLVTDRLATPNLKWETNLNFNVGIDFSLWNNRLSGSFDFFQRKSKDLLYSRPLASSLGYTSVDENVGALKNTGFEIELKGTIIDVKDFKWNMGLNLTHYKNKVTELPLKDMPQGSFTKLQEGRSVYDFYLKEWAGVNPDNGEPLWYMNQKDENGHTIKVTTNDYSKANYYFVNKSSLPKVYGGFNTSFSYKGIELSAMFSYSIGGYVYDRDKIMILHSGSAAGRSWSTEMLDRWTPENRYTDVPALSTTSNQWTSTSTRFLYNNSYLRLKNVMLSYSLPQSLIRRISLSNLQIFVQGDNLLTLSGHQGLDPEQGITGVTYYRYPAMRSITGGINVSF</sequence>
<evidence type="ECO:0000256" key="5">
    <source>
        <dbReference type="ARBA" id="ARBA00023136"/>
    </source>
</evidence>
<evidence type="ECO:0000256" key="3">
    <source>
        <dbReference type="ARBA" id="ARBA00022452"/>
    </source>
</evidence>
<evidence type="ECO:0000256" key="2">
    <source>
        <dbReference type="ARBA" id="ARBA00022448"/>
    </source>
</evidence>
<dbReference type="InterPro" id="IPR023997">
    <property type="entry name" value="TonB-dep_OMP_SusC/RagA_CS"/>
</dbReference>
<dbReference type="GeneID" id="69503242"/>
<dbReference type="RefSeq" id="WP_002560911.1">
    <property type="nucleotide sequence ID" value="NZ_CABJFV010000001.1"/>
</dbReference>
<evidence type="ECO:0000256" key="4">
    <source>
        <dbReference type="ARBA" id="ARBA00022692"/>
    </source>
</evidence>
<keyword evidence="2 7" id="KW-0813">Transport</keyword>
<feature type="chain" id="PRO_5019179167" evidence="8">
    <location>
        <begin position="23"/>
        <end position="1039"/>
    </location>
</feature>
<dbReference type="SUPFAM" id="SSF49464">
    <property type="entry name" value="Carboxypeptidase regulatory domain-like"/>
    <property type="match status" value="1"/>
</dbReference>
<dbReference type="InterPro" id="IPR012910">
    <property type="entry name" value="Plug_dom"/>
</dbReference>
<dbReference type="PROSITE" id="PS52016">
    <property type="entry name" value="TONB_DEPENDENT_REC_3"/>
    <property type="match status" value="1"/>
</dbReference>
<organism evidence="10 11">
    <name type="scientific">Bacteroides nordii</name>
    <dbReference type="NCBI Taxonomy" id="291645"/>
    <lineage>
        <taxon>Bacteria</taxon>
        <taxon>Pseudomonadati</taxon>
        <taxon>Bacteroidota</taxon>
        <taxon>Bacteroidia</taxon>
        <taxon>Bacteroidales</taxon>
        <taxon>Bacteroidaceae</taxon>
        <taxon>Bacteroides</taxon>
    </lineage>
</organism>
<dbReference type="Pfam" id="PF13715">
    <property type="entry name" value="CarbopepD_reg_2"/>
    <property type="match status" value="1"/>
</dbReference>
<dbReference type="Gene3D" id="2.170.130.10">
    <property type="entry name" value="TonB-dependent receptor, plug domain"/>
    <property type="match status" value="1"/>
</dbReference>
<gene>
    <name evidence="10" type="ORF">DW888_02705</name>
</gene>
<proteinExistence type="inferred from homology"/>
<dbReference type="NCBIfam" id="TIGR04057">
    <property type="entry name" value="SusC_RagA_signa"/>
    <property type="match status" value="1"/>
</dbReference>
<dbReference type="Proteomes" id="UP000284379">
    <property type="component" value="Unassembled WGS sequence"/>
</dbReference>
<reference evidence="10 11" key="1">
    <citation type="submission" date="2018-08" db="EMBL/GenBank/DDBJ databases">
        <title>A genome reference for cultivated species of the human gut microbiota.</title>
        <authorList>
            <person name="Zou Y."/>
            <person name="Xue W."/>
            <person name="Luo G."/>
        </authorList>
    </citation>
    <scope>NUCLEOTIDE SEQUENCE [LARGE SCALE GENOMIC DNA]</scope>
    <source>
        <strain evidence="10 11">AM40-30BH</strain>
    </source>
</reference>
<dbReference type="InterPro" id="IPR039426">
    <property type="entry name" value="TonB-dep_rcpt-like"/>
</dbReference>
<evidence type="ECO:0000256" key="1">
    <source>
        <dbReference type="ARBA" id="ARBA00004571"/>
    </source>
</evidence>
<evidence type="ECO:0000313" key="11">
    <source>
        <dbReference type="Proteomes" id="UP000284379"/>
    </source>
</evidence>
<dbReference type="Gene3D" id="2.40.170.20">
    <property type="entry name" value="TonB-dependent receptor, beta-barrel domain"/>
    <property type="match status" value="1"/>
</dbReference>
<dbReference type="InterPro" id="IPR008969">
    <property type="entry name" value="CarboxyPept-like_regulatory"/>
</dbReference>
<dbReference type="InterPro" id="IPR037066">
    <property type="entry name" value="Plug_dom_sf"/>
</dbReference>
<keyword evidence="3 7" id="KW-1134">Transmembrane beta strand</keyword>
<keyword evidence="10" id="KW-0675">Receptor</keyword>
<dbReference type="InterPro" id="IPR036942">
    <property type="entry name" value="Beta-barrel_TonB_sf"/>
</dbReference>
<keyword evidence="6 7" id="KW-0998">Cell outer membrane</keyword>
<dbReference type="FunFam" id="2.170.130.10:FF:000029">
    <property type="entry name" value="Outer membrane cobalamin receptor protein"/>
    <property type="match status" value="1"/>
</dbReference>
<comment type="subcellular location">
    <subcellularLocation>
        <location evidence="1 7">Cell outer membrane</location>
        <topology evidence="1 7">Multi-pass membrane protein</topology>
    </subcellularLocation>
</comment>
<dbReference type="GO" id="GO:0009279">
    <property type="term" value="C:cell outer membrane"/>
    <property type="evidence" value="ECO:0007669"/>
    <property type="project" value="UniProtKB-SubCell"/>
</dbReference>
<name>A0A413VYS4_9BACE</name>
<evidence type="ECO:0000259" key="9">
    <source>
        <dbReference type="Pfam" id="PF07715"/>
    </source>
</evidence>
<dbReference type="FunFam" id="2.60.40.1120:FF:000003">
    <property type="entry name" value="Outer membrane protein Omp121"/>
    <property type="match status" value="1"/>
</dbReference>
<comment type="caution">
    <text evidence="10">The sequence shown here is derived from an EMBL/GenBank/DDBJ whole genome shotgun (WGS) entry which is preliminary data.</text>
</comment>
<evidence type="ECO:0000313" key="10">
    <source>
        <dbReference type="EMBL" id="RHB38724.1"/>
    </source>
</evidence>
<dbReference type="InterPro" id="IPR023996">
    <property type="entry name" value="TonB-dep_OMP_SusC/RagA"/>
</dbReference>
<evidence type="ECO:0000256" key="7">
    <source>
        <dbReference type="PROSITE-ProRule" id="PRU01360"/>
    </source>
</evidence>
<protein>
    <submittedName>
        <fullName evidence="10">TonB-dependent receptor</fullName>
    </submittedName>
</protein>
<accession>A0A413VYS4</accession>
<evidence type="ECO:0000256" key="8">
    <source>
        <dbReference type="SAM" id="SignalP"/>
    </source>
</evidence>
<feature type="signal peptide" evidence="8">
    <location>
        <begin position="1"/>
        <end position="22"/>
    </location>
</feature>
<dbReference type="EMBL" id="QSGO01000001">
    <property type="protein sequence ID" value="RHB38724.1"/>
    <property type="molecule type" value="Genomic_DNA"/>
</dbReference>
<keyword evidence="5 7" id="KW-0472">Membrane</keyword>
<dbReference type="Pfam" id="PF07715">
    <property type="entry name" value="Plug"/>
    <property type="match status" value="1"/>
</dbReference>
<feature type="domain" description="TonB-dependent receptor plug" evidence="9">
    <location>
        <begin position="118"/>
        <end position="224"/>
    </location>
</feature>
<dbReference type="NCBIfam" id="TIGR04056">
    <property type="entry name" value="OMP_RagA_SusC"/>
    <property type="match status" value="1"/>
</dbReference>
<dbReference type="AlphaFoldDB" id="A0A413VYS4"/>
<comment type="similarity">
    <text evidence="7">Belongs to the TonB-dependent receptor family.</text>
</comment>
<keyword evidence="4 7" id="KW-0812">Transmembrane</keyword>